<evidence type="ECO:0000256" key="2">
    <source>
        <dbReference type="SAM" id="MobiDB-lite"/>
    </source>
</evidence>
<dbReference type="EMBL" id="JACRSU010000004">
    <property type="protein sequence ID" value="MBC8541508.1"/>
    <property type="molecule type" value="Genomic_DNA"/>
</dbReference>
<dbReference type="Pfam" id="PF03816">
    <property type="entry name" value="LytR_cpsA_psr"/>
    <property type="match status" value="1"/>
</dbReference>
<evidence type="ECO:0000256" key="3">
    <source>
        <dbReference type="SAM" id="Phobius"/>
    </source>
</evidence>
<dbReference type="PANTHER" id="PTHR33392:SF6">
    <property type="entry name" value="POLYISOPRENYL-TEICHOIC ACID--PEPTIDOGLYCAN TEICHOIC ACID TRANSFERASE TAGU"/>
    <property type="match status" value="1"/>
</dbReference>
<sequence length="304" mass="33860">MNKRKFILSLVITLAVLAIIFVVFQLFSSNTGFQDALDSSGSGKINVLVVGVDKDGTRSDVNMLFSLDPKEKTVNLMSIPRDTRVEFKKGSHGKINACIGKQNGEELLIETVKDLTGMPIHNFCKVNFEGLRNIIDILGGVEFDVPMDMDYDDPAQDLHIHLKKGKQTLNGADAEGLLRFRKGYATGDLGRIDMQQAFLKELINQKLSPKYIFKAVPVVKEISKNVETDMSVMYMLKYAWKFRDSDKVEFNSYTLPGAPKMIGGVSYYLCDEAATENLVRTQFGYSDGESTSSGNNPINEKVID</sequence>
<keyword evidence="6" id="KW-1185">Reference proteome</keyword>
<protein>
    <submittedName>
        <fullName evidence="5">LCP family protein</fullName>
    </submittedName>
</protein>
<evidence type="ECO:0000256" key="1">
    <source>
        <dbReference type="ARBA" id="ARBA00006068"/>
    </source>
</evidence>
<feature type="domain" description="Cell envelope-related transcriptional attenuator" evidence="4">
    <location>
        <begin position="58"/>
        <end position="205"/>
    </location>
</feature>
<organism evidence="5 6">
    <name type="scientific">Congzhengia minquanensis</name>
    <dbReference type="NCBI Taxonomy" id="2763657"/>
    <lineage>
        <taxon>Bacteria</taxon>
        <taxon>Bacillati</taxon>
        <taxon>Bacillota</taxon>
        <taxon>Clostridia</taxon>
        <taxon>Eubacteriales</taxon>
        <taxon>Oscillospiraceae</taxon>
        <taxon>Congzhengia</taxon>
    </lineage>
</organism>
<dbReference type="NCBIfam" id="TIGR00350">
    <property type="entry name" value="lytR_cpsA_psr"/>
    <property type="match status" value="1"/>
</dbReference>
<keyword evidence="3" id="KW-1133">Transmembrane helix</keyword>
<dbReference type="InterPro" id="IPR004474">
    <property type="entry name" value="LytR_CpsA_psr"/>
</dbReference>
<comment type="similarity">
    <text evidence="1">Belongs to the LytR/CpsA/Psr (LCP) family.</text>
</comment>
<feature type="transmembrane region" description="Helical" evidence="3">
    <location>
        <begin position="7"/>
        <end position="27"/>
    </location>
</feature>
<dbReference type="Proteomes" id="UP000611762">
    <property type="component" value="Unassembled WGS sequence"/>
</dbReference>
<dbReference type="RefSeq" id="WP_249313530.1">
    <property type="nucleotide sequence ID" value="NZ_JACRSU010000004.1"/>
</dbReference>
<proteinExistence type="inferred from homology"/>
<name>A0A926DM46_9FIRM</name>
<reference evidence="5" key="1">
    <citation type="submission" date="2020-08" db="EMBL/GenBank/DDBJ databases">
        <title>Genome public.</title>
        <authorList>
            <person name="Liu C."/>
            <person name="Sun Q."/>
        </authorList>
    </citation>
    <scope>NUCLEOTIDE SEQUENCE</scope>
    <source>
        <strain evidence="5">H8</strain>
    </source>
</reference>
<keyword evidence="3" id="KW-0472">Membrane</keyword>
<evidence type="ECO:0000313" key="5">
    <source>
        <dbReference type="EMBL" id="MBC8541508.1"/>
    </source>
</evidence>
<dbReference type="AlphaFoldDB" id="A0A926DM46"/>
<evidence type="ECO:0000313" key="6">
    <source>
        <dbReference type="Proteomes" id="UP000611762"/>
    </source>
</evidence>
<feature type="compositionally biased region" description="Polar residues" evidence="2">
    <location>
        <begin position="285"/>
        <end position="298"/>
    </location>
</feature>
<accession>A0A926DM46</accession>
<dbReference type="Gene3D" id="3.40.630.190">
    <property type="entry name" value="LCP protein"/>
    <property type="match status" value="1"/>
</dbReference>
<keyword evidence="3" id="KW-0812">Transmembrane</keyword>
<evidence type="ECO:0000259" key="4">
    <source>
        <dbReference type="Pfam" id="PF03816"/>
    </source>
</evidence>
<feature type="region of interest" description="Disordered" evidence="2">
    <location>
        <begin position="285"/>
        <end position="304"/>
    </location>
</feature>
<gene>
    <name evidence="5" type="ORF">H8698_11020</name>
</gene>
<comment type="caution">
    <text evidence="5">The sequence shown here is derived from an EMBL/GenBank/DDBJ whole genome shotgun (WGS) entry which is preliminary data.</text>
</comment>
<dbReference type="InterPro" id="IPR050922">
    <property type="entry name" value="LytR/CpsA/Psr_CW_biosynth"/>
</dbReference>
<dbReference type="PANTHER" id="PTHR33392">
    <property type="entry name" value="POLYISOPRENYL-TEICHOIC ACID--PEPTIDOGLYCAN TEICHOIC ACID TRANSFERASE TAGU"/>
    <property type="match status" value="1"/>
</dbReference>